<keyword evidence="11 15" id="KW-0135">Cellulose biosynthesis</keyword>
<evidence type="ECO:0000256" key="8">
    <source>
        <dbReference type="ARBA" id="ARBA00022519"/>
    </source>
</evidence>
<keyword evidence="8 15" id="KW-0997">Cell inner membrane</keyword>
<feature type="transmembrane region" description="Helical" evidence="15">
    <location>
        <begin position="757"/>
        <end position="779"/>
    </location>
</feature>
<organism evidence="17 18">
    <name type="scientific">Kluyvera intermedia</name>
    <name type="common">Enterobacter intermedius</name>
    <dbReference type="NCBI Taxonomy" id="61648"/>
    <lineage>
        <taxon>Bacteria</taxon>
        <taxon>Pseudomonadati</taxon>
        <taxon>Pseudomonadota</taxon>
        <taxon>Gammaproteobacteria</taxon>
        <taxon>Enterobacterales</taxon>
        <taxon>Enterobacteriaceae</taxon>
        <taxon>Kluyvera</taxon>
    </lineage>
</organism>
<keyword evidence="15" id="KW-0732">Signal</keyword>
<evidence type="ECO:0000256" key="14">
    <source>
        <dbReference type="ARBA" id="ARBA00033444"/>
    </source>
</evidence>
<keyword evidence="10 15" id="KW-0812">Transmembrane</keyword>
<evidence type="ECO:0000256" key="13">
    <source>
        <dbReference type="ARBA" id="ARBA00023136"/>
    </source>
</evidence>
<keyword evidence="12 15" id="KW-1133">Transmembrane helix</keyword>
<gene>
    <name evidence="17" type="ORF">GHC21_17160</name>
</gene>
<keyword evidence="13 15" id="KW-0472">Membrane</keyword>
<dbReference type="PRINTS" id="PR01440">
    <property type="entry name" value="CELLSNTHASEB"/>
</dbReference>
<dbReference type="PANTHER" id="PTHR39083">
    <property type="entry name" value="CYCLIC DI-GMP-BINDING PROTEIN"/>
    <property type="match status" value="1"/>
</dbReference>
<evidence type="ECO:0000256" key="5">
    <source>
        <dbReference type="ARBA" id="ARBA00011437"/>
    </source>
</evidence>
<evidence type="ECO:0000256" key="11">
    <source>
        <dbReference type="ARBA" id="ARBA00022916"/>
    </source>
</evidence>
<comment type="subcellular location">
    <subcellularLocation>
        <location evidence="2">Cell inner membrane</location>
        <topology evidence="2">Single-pass membrane protein</topology>
    </subcellularLocation>
</comment>
<feature type="region of interest" description="Disordered" evidence="16">
    <location>
        <begin position="38"/>
        <end position="65"/>
    </location>
</feature>
<feature type="signal peptide" evidence="15">
    <location>
        <begin position="1"/>
        <end position="27"/>
    </location>
</feature>
<accession>A0ABX6DV57</accession>
<comment type="function">
    <text evidence="1 15">Binds the cellulose synthase activator, bis-(3'-5') cyclic diguanylic acid (c-di-GMP).</text>
</comment>
<evidence type="ECO:0000256" key="1">
    <source>
        <dbReference type="ARBA" id="ARBA00002057"/>
    </source>
</evidence>
<evidence type="ECO:0000256" key="12">
    <source>
        <dbReference type="ARBA" id="ARBA00022989"/>
    </source>
</evidence>
<dbReference type="EMBL" id="CP045845">
    <property type="protein sequence ID" value="QGH31297.1"/>
    <property type="molecule type" value="Genomic_DNA"/>
</dbReference>
<proteinExistence type="inferred from homology"/>
<feature type="chain" id="PRO_5044988015" description="Cyclic di-GMP-binding protein" evidence="15">
    <location>
        <begin position="28"/>
        <end position="800"/>
    </location>
</feature>
<evidence type="ECO:0000256" key="10">
    <source>
        <dbReference type="ARBA" id="ARBA00022692"/>
    </source>
</evidence>
<dbReference type="RefSeq" id="WP_153743586.1">
    <property type="nucleotide sequence ID" value="NZ_CP045843.1"/>
</dbReference>
<comment type="pathway">
    <text evidence="3 15">Glycan metabolism; bacterial cellulose biosynthesis.</text>
</comment>
<dbReference type="PANTHER" id="PTHR39083:SF1">
    <property type="entry name" value="CYCLIC DI-GMP-BINDING PROTEIN"/>
    <property type="match status" value="1"/>
</dbReference>
<dbReference type="InterPro" id="IPR018513">
    <property type="entry name" value="Cell_synthase_bac"/>
</dbReference>
<sequence>MMTRLSQRLCSVVIILAASLFAGSPLAFDLPDSLLLPRPGEQKSVSKPADTEKTVPAPEDPIPADTLEKNEDQAKAETQTVVNGSLTLKDAGITDGLTIDGHQPQSGFTFTLPNDRVIVNAELLLTIHASSALVEGQHYLNVMLNGQPLAQLPLNQVDEDNATFSLDIPAPMLVSINNISVTLENGKTLQCEKDSEKRYQLTIQPDSRIDYQGIRLNTVPDLSRFPWPFIDPLEMGRQQVAMVFSRKPTADVLDAASIISTFLGYHADYKGINLPVSLGELPQSNAIIIAHPGDTIGSLKIVDEKRASLQIIDNPQYPIYKLLIVSGKNGDALKNAAYALTHNSLPEAANLVGVASQHIPKRQAYDADRWVDTHHPVPFSKLIAQNSRLNVEGLSHEAIRIAFRTAPDLFMWDGDAVPVKLNYHFPTHRWIDEDKSALGISLNGRFLRNVSVNSTGLLEKLWHKVGGDTRQEQQTLRIQPWQIYGDNQFEFYFAVKANEEAPCQVFNDNSIKSSIDPTSTLDLSHTWHFSELPNLSYFVGAGFPYSRLADLSQTVVLMAEHPGATEINTLLSLMARQGNATGVTAHGVHIILGESILKQESDSLEHNDVLVVASLTQHTFMSALFAKSPYDYNDGMIDIRPMNYLQKAKIYLQGNWLQQNTEVSRYLNSATDWRGFVSFKSPWAPKRSVILATATQDEQLALLADDLRNPKINAAIKGDIAVIGKSDGVHSWHIGTHYVSGQMPWYLQIFWYASQHFLVLGLLCSGLAVLLGLALYFYLHNQSRMRLKNYIGQQQNNDGK</sequence>
<keyword evidence="9 15" id="KW-0973">c-di-GMP</keyword>
<name>A0ABX6DV57_KLUIN</name>
<evidence type="ECO:0000256" key="9">
    <source>
        <dbReference type="ARBA" id="ARBA00022636"/>
    </source>
</evidence>
<evidence type="ECO:0000256" key="16">
    <source>
        <dbReference type="SAM" id="MobiDB-lite"/>
    </source>
</evidence>
<comment type="similarity">
    <text evidence="4 15">Belongs to the AcsB/BcsB family.</text>
</comment>
<evidence type="ECO:0000313" key="18">
    <source>
        <dbReference type="Proteomes" id="UP000344450"/>
    </source>
</evidence>
<dbReference type="GeneID" id="91974154"/>
<evidence type="ECO:0000313" key="17">
    <source>
        <dbReference type="EMBL" id="QGH31297.1"/>
    </source>
</evidence>
<reference evidence="17 18" key="1">
    <citation type="submission" date="2019-10" db="EMBL/GenBank/DDBJ databases">
        <title>Complete genome sequencing of drug resistant plasmids in Kluyvera intermedia.</title>
        <authorList>
            <person name="Ke C."/>
            <person name="Jian S."/>
        </authorList>
    </citation>
    <scope>NUCLEOTIDE SEQUENCE [LARGE SCALE GENOMIC DNA]</scope>
    <source>
        <strain evidence="17 18">N2-1</strain>
    </source>
</reference>
<evidence type="ECO:0000256" key="4">
    <source>
        <dbReference type="ARBA" id="ARBA00010714"/>
    </source>
</evidence>
<evidence type="ECO:0000256" key="6">
    <source>
        <dbReference type="ARBA" id="ARBA00021844"/>
    </source>
</evidence>
<evidence type="ECO:0000256" key="2">
    <source>
        <dbReference type="ARBA" id="ARBA00004377"/>
    </source>
</evidence>
<dbReference type="Proteomes" id="UP000344450">
    <property type="component" value="Chromosome"/>
</dbReference>
<evidence type="ECO:0000256" key="15">
    <source>
        <dbReference type="RuleBase" id="RU365021"/>
    </source>
</evidence>
<dbReference type="Pfam" id="PF03170">
    <property type="entry name" value="BcsB"/>
    <property type="match status" value="1"/>
</dbReference>
<comment type="subunit">
    <text evidence="5 15">Tightly associated with the cellulose synthase catalytic subunit.</text>
</comment>
<keyword evidence="18" id="KW-1185">Reference proteome</keyword>
<dbReference type="InterPro" id="IPR003920">
    <property type="entry name" value="Cell_synth_B"/>
</dbReference>
<dbReference type="Gene3D" id="2.60.120.260">
    <property type="entry name" value="Galactose-binding domain-like"/>
    <property type="match status" value="2"/>
</dbReference>
<evidence type="ECO:0000256" key="7">
    <source>
        <dbReference type="ARBA" id="ARBA00022475"/>
    </source>
</evidence>
<protein>
    <recommendedName>
        <fullName evidence="6 15">Cyclic di-GMP-binding protein</fullName>
    </recommendedName>
    <alternativeName>
        <fullName evidence="14 15">Cellulose synthase regulatory subunit</fullName>
    </alternativeName>
</protein>
<keyword evidence="7 15" id="KW-1003">Cell membrane</keyword>
<evidence type="ECO:0000256" key="3">
    <source>
        <dbReference type="ARBA" id="ARBA00005186"/>
    </source>
</evidence>